<accession>A0A382XD08</accession>
<reference evidence="3" key="1">
    <citation type="submission" date="2018-05" db="EMBL/GenBank/DDBJ databases">
        <authorList>
            <person name="Lanie J.A."/>
            <person name="Ng W.-L."/>
            <person name="Kazmierczak K.M."/>
            <person name="Andrzejewski T.M."/>
            <person name="Davidsen T.M."/>
            <person name="Wayne K.J."/>
            <person name="Tettelin H."/>
            <person name="Glass J.I."/>
            <person name="Rusch D."/>
            <person name="Podicherti R."/>
            <person name="Tsui H.-C.T."/>
            <person name="Winkler M.E."/>
        </authorList>
    </citation>
    <scope>NUCLEOTIDE SEQUENCE</scope>
</reference>
<dbReference type="AlphaFoldDB" id="A0A382XD08"/>
<evidence type="ECO:0000313" key="3">
    <source>
        <dbReference type="EMBL" id="SVD69066.1"/>
    </source>
</evidence>
<proteinExistence type="predicted"/>
<gene>
    <name evidence="3" type="ORF">METZ01_LOCUS421920</name>
</gene>
<keyword evidence="2" id="KW-0472">Membrane</keyword>
<feature type="non-terminal residue" evidence="3">
    <location>
        <position position="1"/>
    </location>
</feature>
<sequence length="256" mass="28751">PTEADSDPATTIEAETEPSPATLAPEAAELPEPVDLDVDDEASDPLSPWETEGPLNLVVVADLDFISEQFFQIREVAPGNLNFDNVTFFLNAMDSLLEDDSFVGLRSRRARHRTLERVEAQTAEFVEQRTLDEQGAEAEAEQALTDAQNRLNERVAEVQNRTDIDAQAKQIMARNLEEVENRRLSVLSANIETEKETKVRASLERMETQVRRIQSTIKTFAILLPPVPVFALGVVIFVRRQQRERDGAAAARRLRE</sequence>
<feature type="region of interest" description="Disordered" evidence="1">
    <location>
        <begin position="1"/>
        <end position="49"/>
    </location>
</feature>
<name>A0A382XD08_9ZZZZ</name>
<feature type="transmembrane region" description="Helical" evidence="2">
    <location>
        <begin position="220"/>
        <end position="238"/>
    </location>
</feature>
<evidence type="ECO:0000256" key="2">
    <source>
        <dbReference type="SAM" id="Phobius"/>
    </source>
</evidence>
<keyword evidence="2" id="KW-0812">Transmembrane</keyword>
<keyword evidence="2" id="KW-1133">Transmembrane helix</keyword>
<protein>
    <recommendedName>
        <fullName evidence="4">ABC transporter</fullName>
    </recommendedName>
</protein>
<organism evidence="3">
    <name type="scientific">marine metagenome</name>
    <dbReference type="NCBI Taxonomy" id="408172"/>
    <lineage>
        <taxon>unclassified sequences</taxon>
        <taxon>metagenomes</taxon>
        <taxon>ecological metagenomes</taxon>
    </lineage>
</organism>
<evidence type="ECO:0008006" key="4">
    <source>
        <dbReference type="Google" id="ProtNLM"/>
    </source>
</evidence>
<dbReference type="EMBL" id="UINC01166879">
    <property type="protein sequence ID" value="SVD69066.1"/>
    <property type="molecule type" value="Genomic_DNA"/>
</dbReference>
<evidence type="ECO:0000256" key="1">
    <source>
        <dbReference type="SAM" id="MobiDB-lite"/>
    </source>
</evidence>
<feature type="compositionally biased region" description="Low complexity" evidence="1">
    <location>
        <begin position="17"/>
        <end position="31"/>
    </location>
</feature>
<feature type="compositionally biased region" description="Acidic residues" evidence="1">
    <location>
        <begin position="32"/>
        <end position="43"/>
    </location>
</feature>